<dbReference type="SUPFAM" id="SSF52833">
    <property type="entry name" value="Thioredoxin-like"/>
    <property type="match status" value="1"/>
</dbReference>
<dbReference type="OrthoDB" id="9810080at2"/>
<dbReference type="InterPro" id="IPR036282">
    <property type="entry name" value="Glutathione-S-Trfase_C_sf"/>
</dbReference>
<dbReference type="PROSITE" id="PS50404">
    <property type="entry name" value="GST_NTER"/>
    <property type="match status" value="1"/>
</dbReference>
<keyword evidence="2" id="KW-0808">Transferase</keyword>
<proteinExistence type="predicted"/>
<dbReference type="PANTHER" id="PTHR44051">
    <property type="entry name" value="GLUTATHIONE S-TRANSFERASE-RELATED"/>
    <property type="match status" value="1"/>
</dbReference>
<dbReference type="Pfam" id="PF13417">
    <property type="entry name" value="GST_N_3"/>
    <property type="match status" value="1"/>
</dbReference>
<comment type="caution">
    <text evidence="2">The sequence shown here is derived from an EMBL/GenBank/DDBJ whole genome shotgun (WGS) entry which is preliminary data.</text>
</comment>
<dbReference type="Gene3D" id="1.20.1050.10">
    <property type="match status" value="1"/>
</dbReference>
<dbReference type="GO" id="GO:0016740">
    <property type="term" value="F:transferase activity"/>
    <property type="evidence" value="ECO:0007669"/>
    <property type="project" value="UniProtKB-KW"/>
</dbReference>
<evidence type="ECO:0000259" key="1">
    <source>
        <dbReference type="PROSITE" id="PS50404"/>
    </source>
</evidence>
<reference evidence="2 3" key="2">
    <citation type="submission" date="2018-07" db="EMBL/GenBank/DDBJ databases">
        <title>Diversity of Mesorhizobium strains in Brazil.</title>
        <authorList>
            <person name="Helene L.C.F."/>
            <person name="Dall'Agnol R."/>
            <person name="Delamuta J.R.M."/>
            <person name="Hungria M."/>
        </authorList>
    </citation>
    <scope>NUCLEOTIDE SEQUENCE [LARGE SCALE GENOMIC DNA]</scope>
    <source>
        <strain evidence="2 3">AC99b</strain>
    </source>
</reference>
<sequence>MRSLLYTTGSPFARGVRVVLDEIGLDYERREETTTPSAASRAEWTPALQVPTLRDGDLTLWESGVIAEYLLTTYPQRAGDDSALAPSMWRAGSEWQDRLLFASIQTLGTAATTVSQMQWSGIRHHGNSHLTRCAERIAHLMAWLEGRIGRDGEGFFGRVVSVQDIILTCHLRFIANRPLDLDIRLDAHPKTRALVNKMEERASFRNNPVLWWEPGITGYEADGTPIRAS</sequence>
<dbReference type="CDD" id="cd00570">
    <property type="entry name" value="GST_N_family"/>
    <property type="match status" value="1"/>
</dbReference>
<dbReference type="InterPro" id="IPR036249">
    <property type="entry name" value="Thioredoxin-like_sf"/>
</dbReference>
<dbReference type="Gene3D" id="3.40.30.10">
    <property type="entry name" value="Glutaredoxin"/>
    <property type="match status" value="1"/>
</dbReference>
<dbReference type="EMBL" id="QMBP01000028">
    <property type="protein sequence ID" value="RAZ83116.1"/>
    <property type="molecule type" value="Genomic_DNA"/>
</dbReference>
<keyword evidence="3" id="KW-1185">Reference proteome</keyword>
<reference evidence="3" key="1">
    <citation type="submission" date="2018-06" db="EMBL/GenBank/DDBJ databases">
        <authorList>
            <person name="Helene L.C."/>
            <person name="Dall'Agnol R."/>
            <person name="Delamuta J.R."/>
            <person name="Hungria M."/>
        </authorList>
    </citation>
    <scope>NUCLEOTIDE SEQUENCE [LARGE SCALE GENOMIC DNA]</scope>
    <source>
        <strain evidence="3">AC99b</strain>
    </source>
</reference>
<accession>A0A330H3I6</accession>
<dbReference type="AlphaFoldDB" id="A0A330H3I6"/>
<organism evidence="2 3">
    <name type="scientific">Mesorhizobium hawassense</name>
    <dbReference type="NCBI Taxonomy" id="1209954"/>
    <lineage>
        <taxon>Bacteria</taxon>
        <taxon>Pseudomonadati</taxon>
        <taxon>Pseudomonadota</taxon>
        <taxon>Alphaproteobacteria</taxon>
        <taxon>Hyphomicrobiales</taxon>
        <taxon>Phyllobacteriaceae</taxon>
        <taxon>Mesorhizobium</taxon>
    </lineage>
</organism>
<dbReference type="RefSeq" id="WP_112101585.1">
    <property type="nucleotide sequence ID" value="NZ_QMBP01000028.1"/>
</dbReference>
<dbReference type="SUPFAM" id="SSF47616">
    <property type="entry name" value="GST C-terminal domain-like"/>
    <property type="match status" value="1"/>
</dbReference>
<evidence type="ECO:0000313" key="3">
    <source>
        <dbReference type="Proteomes" id="UP000251558"/>
    </source>
</evidence>
<protein>
    <submittedName>
        <fullName evidence="2">Glutathione S-transferase family protein</fullName>
    </submittedName>
</protein>
<dbReference type="InterPro" id="IPR004045">
    <property type="entry name" value="Glutathione_S-Trfase_N"/>
</dbReference>
<evidence type="ECO:0000313" key="2">
    <source>
        <dbReference type="EMBL" id="RAZ83116.1"/>
    </source>
</evidence>
<dbReference type="PANTHER" id="PTHR44051:SF8">
    <property type="entry name" value="GLUTATHIONE S-TRANSFERASE GSTA"/>
    <property type="match status" value="1"/>
</dbReference>
<feature type="domain" description="GST N-terminal" evidence="1">
    <location>
        <begin position="1"/>
        <end position="78"/>
    </location>
</feature>
<dbReference type="Pfam" id="PF13410">
    <property type="entry name" value="GST_C_2"/>
    <property type="match status" value="1"/>
</dbReference>
<name>A0A330H3I6_9HYPH</name>
<gene>
    <name evidence="2" type="ORF">DPM33_33215</name>
</gene>
<dbReference type="Proteomes" id="UP000251558">
    <property type="component" value="Unassembled WGS sequence"/>
</dbReference>